<evidence type="ECO:0000256" key="7">
    <source>
        <dbReference type="ARBA" id="ARBA00048348"/>
    </source>
</evidence>
<dbReference type="PROSITE" id="PS00705">
    <property type="entry name" value="PROK_CO2_ANHYDRASE_2"/>
    <property type="match status" value="1"/>
</dbReference>
<feature type="region of interest" description="Disordered" evidence="9">
    <location>
        <begin position="209"/>
        <end position="231"/>
    </location>
</feature>
<dbReference type="InterPro" id="IPR045066">
    <property type="entry name" value="Beta_CA_cladeB"/>
</dbReference>
<dbReference type="InterPro" id="IPR036874">
    <property type="entry name" value="Carbonic_anhydrase_sf"/>
</dbReference>
<keyword evidence="11" id="KW-1185">Reference proteome</keyword>
<sequence>MTYFANLVEGYHRFRTSDLRRQRDRWLELREGQSPKVMVIACSDSRVEPAQIFDTLPGEIFVVRNVAALVPPFETRAGFHGVSAALEFAVTKLKVEEIVVMGHGACGGCAAALSGAFRDAEPGEGGFIASWVTILDEARATVKSRCGENDDAGREMEYEAVRTSLTNLKSFPFVQKAIDDGSLTLHGSYFSLEDGQLRVMGDDGQFEFQQPEQVEESPLPPIDIEPVKLAD</sequence>
<dbReference type="Proteomes" id="UP001058533">
    <property type="component" value="Chromosome"/>
</dbReference>
<reference evidence="10" key="1">
    <citation type="submission" date="2022-07" db="EMBL/GenBank/DDBJ databases">
        <title>Sphingomonas sp. nov., a novel bacterium isolated from the north slope of the Mount Everest.</title>
        <authorList>
            <person name="Cui X."/>
            <person name="Liu Y."/>
        </authorList>
    </citation>
    <scope>NUCLEOTIDE SEQUENCE</scope>
    <source>
        <strain evidence="10">S5-59</strain>
    </source>
</reference>
<keyword evidence="4" id="KW-0479">Metal-binding</keyword>
<evidence type="ECO:0000256" key="6">
    <source>
        <dbReference type="ARBA" id="ARBA00023239"/>
    </source>
</evidence>
<dbReference type="InterPro" id="IPR001765">
    <property type="entry name" value="Carbonic_anhydrase"/>
</dbReference>
<dbReference type="PROSITE" id="PS00704">
    <property type="entry name" value="PROK_CO2_ANHYDRASE_1"/>
    <property type="match status" value="1"/>
</dbReference>
<evidence type="ECO:0000256" key="3">
    <source>
        <dbReference type="ARBA" id="ARBA00012925"/>
    </source>
</evidence>
<organism evidence="10 11">
    <name type="scientific">Sphingomonas qomolangmaensis</name>
    <dbReference type="NCBI Taxonomy" id="2918765"/>
    <lineage>
        <taxon>Bacteria</taxon>
        <taxon>Pseudomonadati</taxon>
        <taxon>Pseudomonadota</taxon>
        <taxon>Alphaproteobacteria</taxon>
        <taxon>Sphingomonadales</taxon>
        <taxon>Sphingomonadaceae</taxon>
        <taxon>Sphingomonas</taxon>
    </lineage>
</organism>
<evidence type="ECO:0000256" key="1">
    <source>
        <dbReference type="ARBA" id="ARBA00001947"/>
    </source>
</evidence>
<evidence type="ECO:0000313" key="10">
    <source>
        <dbReference type="EMBL" id="UUL83479.1"/>
    </source>
</evidence>
<accession>A0ABY5LCE9</accession>
<protein>
    <recommendedName>
        <fullName evidence="3 8">Carbonic anhydrase</fullName>
        <ecNumber evidence="3 8">4.2.1.1</ecNumber>
    </recommendedName>
    <alternativeName>
        <fullName evidence="8">Carbonate dehydratase</fullName>
    </alternativeName>
</protein>
<keyword evidence="5 8" id="KW-0862">Zinc</keyword>
<evidence type="ECO:0000256" key="4">
    <source>
        <dbReference type="ARBA" id="ARBA00022723"/>
    </source>
</evidence>
<dbReference type="SUPFAM" id="SSF53056">
    <property type="entry name" value="beta-carbonic anhydrase, cab"/>
    <property type="match status" value="1"/>
</dbReference>
<dbReference type="PANTHER" id="PTHR11002">
    <property type="entry name" value="CARBONIC ANHYDRASE"/>
    <property type="match status" value="1"/>
</dbReference>
<evidence type="ECO:0000256" key="8">
    <source>
        <dbReference type="RuleBase" id="RU003956"/>
    </source>
</evidence>
<comment type="cofactor">
    <cofactor evidence="1">
        <name>Zn(2+)</name>
        <dbReference type="ChEBI" id="CHEBI:29105"/>
    </cofactor>
</comment>
<evidence type="ECO:0000313" key="11">
    <source>
        <dbReference type="Proteomes" id="UP001058533"/>
    </source>
</evidence>
<proteinExistence type="inferred from homology"/>
<comment type="catalytic activity">
    <reaction evidence="7 8">
        <text>hydrogencarbonate + H(+) = CO2 + H2O</text>
        <dbReference type="Rhea" id="RHEA:10748"/>
        <dbReference type="ChEBI" id="CHEBI:15377"/>
        <dbReference type="ChEBI" id="CHEBI:15378"/>
        <dbReference type="ChEBI" id="CHEBI:16526"/>
        <dbReference type="ChEBI" id="CHEBI:17544"/>
        <dbReference type="EC" id="4.2.1.1"/>
    </reaction>
</comment>
<evidence type="ECO:0000256" key="9">
    <source>
        <dbReference type="SAM" id="MobiDB-lite"/>
    </source>
</evidence>
<dbReference type="CDD" id="cd00884">
    <property type="entry name" value="beta_CA_cladeB"/>
    <property type="match status" value="1"/>
</dbReference>
<dbReference type="RefSeq" id="WP_256507318.1">
    <property type="nucleotide sequence ID" value="NZ_CP101740.1"/>
</dbReference>
<dbReference type="SMART" id="SM00947">
    <property type="entry name" value="Pro_CA"/>
    <property type="match status" value="1"/>
</dbReference>
<dbReference type="EC" id="4.2.1.1" evidence="3 8"/>
<dbReference type="EMBL" id="CP101740">
    <property type="protein sequence ID" value="UUL83479.1"/>
    <property type="molecule type" value="Genomic_DNA"/>
</dbReference>
<comment type="function">
    <text evidence="8">Reversible hydration of carbon dioxide.</text>
</comment>
<keyword evidence="6 8" id="KW-0456">Lyase</keyword>
<evidence type="ECO:0000256" key="5">
    <source>
        <dbReference type="ARBA" id="ARBA00022833"/>
    </source>
</evidence>
<evidence type="ECO:0000256" key="2">
    <source>
        <dbReference type="ARBA" id="ARBA00006217"/>
    </source>
</evidence>
<comment type="similarity">
    <text evidence="2 8">Belongs to the beta-class carbonic anhydrase family.</text>
</comment>
<dbReference type="Pfam" id="PF00484">
    <property type="entry name" value="Pro_CA"/>
    <property type="match status" value="1"/>
</dbReference>
<gene>
    <name evidence="10" type="ORF">NMP03_04430</name>
</gene>
<dbReference type="PANTHER" id="PTHR11002:SF76">
    <property type="entry name" value="CARBONIC ANHYDRASE"/>
    <property type="match status" value="1"/>
</dbReference>
<dbReference type="InterPro" id="IPR015892">
    <property type="entry name" value="Carbonic_anhydrase_CS"/>
</dbReference>
<name>A0ABY5LCE9_9SPHN</name>
<dbReference type="Gene3D" id="3.40.1050.10">
    <property type="entry name" value="Carbonic anhydrase"/>
    <property type="match status" value="1"/>
</dbReference>